<keyword evidence="8" id="KW-0808">Transferase</keyword>
<dbReference type="EMBL" id="PEBW01000001">
    <property type="protein sequence ID" value="PTQ53194.1"/>
    <property type="molecule type" value="Genomic_DNA"/>
</dbReference>
<comment type="caution">
    <text evidence="17">The sequence shown here is derived from an EMBL/GenBank/DDBJ whole genome shotgun (WGS) entry which is preliminary data.</text>
</comment>
<dbReference type="GO" id="GO:0008972">
    <property type="term" value="F:phosphomethylpyrimidine kinase activity"/>
    <property type="evidence" value="ECO:0007669"/>
    <property type="project" value="UniProtKB-EC"/>
</dbReference>
<evidence type="ECO:0000256" key="3">
    <source>
        <dbReference type="ARBA" id="ARBA00004769"/>
    </source>
</evidence>
<dbReference type="GO" id="GO:0005524">
    <property type="term" value="F:ATP binding"/>
    <property type="evidence" value="ECO:0007669"/>
    <property type="project" value="UniProtKB-KW"/>
</dbReference>
<dbReference type="InterPro" id="IPR004399">
    <property type="entry name" value="HMP/HMP-P_kinase_dom"/>
</dbReference>
<comment type="catalytic activity">
    <reaction evidence="2">
        <text>4-amino-2-methyl-5-(phosphooxymethyl)pyrimidine + ATP = 4-amino-2-methyl-5-(diphosphooxymethyl)pyrimidine + ADP</text>
        <dbReference type="Rhea" id="RHEA:19893"/>
        <dbReference type="ChEBI" id="CHEBI:30616"/>
        <dbReference type="ChEBI" id="CHEBI:57841"/>
        <dbReference type="ChEBI" id="CHEBI:58354"/>
        <dbReference type="ChEBI" id="CHEBI:456216"/>
        <dbReference type="EC" id="2.7.4.7"/>
    </reaction>
</comment>
<feature type="domain" description="Pyridoxamine kinase/Phosphomethylpyrimidine kinase" evidence="16">
    <location>
        <begin position="17"/>
        <end position="275"/>
    </location>
</feature>
<evidence type="ECO:0000256" key="9">
    <source>
        <dbReference type="ARBA" id="ARBA00022741"/>
    </source>
</evidence>
<evidence type="ECO:0000256" key="11">
    <source>
        <dbReference type="ARBA" id="ARBA00022840"/>
    </source>
</evidence>
<proteinExistence type="inferred from homology"/>
<dbReference type="GO" id="GO:0005829">
    <property type="term" value="C:cytosol"/>
    <property type="evidence" value="ECO:0007669"/>
    <property type="project" value="TreeGrafter"/>
</dbReference>
<dbReference type="InterPro" id="IPR013749">
    <property type="entry name" value="PM/HMP-P_kinase-1"/>
</dbReference>
<evidence type="ECO:0000256" key="2">
    <source>
        <dbReference type="ARBA" id="ARBA00000565"/>
    </source>
</evidence>
<keyword evidence="11" id="KW-0067">ATP-binding</keyword>
<comment type="similarity">
    <text evidence="4">Belongs to the ThiD family.</text>
</comment>
<evidence type="ECO:0000256" key="12">
    <source>
        <dbReference type="ARBA" id="ARBA00022977"/>
    </source>
</evidence>
<dbReference type="Proteomes" id="UP000244016">
    <property type="component" value="Unassembled WGS sequence"/>
</dbReference>
<evidence type="ECO:0000256" key="6">
    <source>
        <dbReference type="ARBA" id="ARBA00012963"/>
    </source>
</evidence>
<keyword evidence="10 17" id="KW-0418">Kinase</keyword>
<dbReference type="AlphaFoldDB" id="A0A2T5GAI5"/>
<dbReference type="EC" id="2.7.1.49" evidence="5"/>
<evidence type="ECO:0000256" key="13">
    <source>
        <dbReference type="ARBA" id="ARBA00037917"/>
    </source>
</evidence>
<evidence type="ECO:0000256" key="5">
    <source>
        <dbReference type="ARBA" id="ARBA00012135"/>
    </source>
</evidence>
<dbReference type="NCBIfam" id="TIGR00097">
    <property type="entry name" value="HMP-P_kinase"/>
    <property type="match status" value="1"/>
</dbReference>
<dbReference type="SUPFAM" id="SSF53613">
    <property type="entry name" value="Ribokinase-like"/>
    <property type="match status" value="1"/>
</dbReference>
<evidence type="ECO:0000256" key="4">
    <source>
        <dbReference type="ARBA" id="ARBA00009879"/>
    </source>
</evidence>
<reference evidence="17 18" key="1">
    <citation type="submission" date="2017-08" db="EMBL/GenBank/DDBJ databases">
        <title>Burning lignite coal seam in the remote Altai Mountains harbors a hydrogen-driven thermophilic microbial community.</title>
        <authorList>
            <person name="Kadnikov V.V."/>
            <person name="Mardanov A.V."/>
            <person name="Ivasenko D."/>
            <person name="Beletsky A.V."/>
            <person name="Karnachuk O.V."/>
            <person name="Ravin N.V."/>
        </authorList>
    </citation>
    <scope>NUCLEOTIDE SEQUENCE [LARGE SCALE GENOMIC DNA]</scope>
    <source>
        <strain evidence="17">AL31</strain>
    </source>
</reference>
<organism evidence="17 18">
    <name type="scientific">Brockia lithotrophica</name>
    <dbReference type="NCBI Taxonomy" id="933949"/>
    <lineage>
        <taxon>Bacteria</taxon>
        <taxon>Bacillati</taxon>
        <taxon>Bacillota</taxon>
        <taxon>Bacilli</taxon>
        <taxon>Bacillales</taxon>
        <taxon>Bacillales Family X. Incertae Sedis</taxon>
        <taxon>Brockia</taxon>
    </lineage>
</organism>
<dbReference type="EC" id="2.7.4.7" evidence="6"/>
<dbReference type="Gene3D" id="3.40.1190.20">
    <property type="match status" value="1"/>
</dbReference>
<evidence type="ECO:0000256" key="14">
    <source>
        <dbReference type="ARBA" id="ARBA00042102"/>
    </source>
</evidence>
<evidence type="ECO:0000256" key="8">
    <source>
        <dbReference type="ARBA" id="ARBA00022679"/>
    </source>
</evidence>
<evidence type="ECO:0000313" key="18">
    <source>
        <dbReference type="Proteomes" id="UP000244016"/>
    </source>
</evidence>
<evidence type="ECO:0000256" key="1">
    <source>
        <dbReference type="ARBA" id="ARBA00000151"/>
    </source>
</evidence>
<dbReference type="CDD" id="cd01169">
    <property type="entry name" value="HMPP_kinase"/>
    <property type="match status" value="1"/>
</dbReference>
<evidence type="ECO:0000256" key="10">
    <source>
        <dbReference type="ARBA" id="ARBA00022777"/>
    </source>
</evidence>
<comment type="pathway">
    <text evidence="13">Cofactor biosynthesis; thiamine diphosphate biosynthesis; 4-amino-2-methyl-5-diphosphomethylpyrimidine from 5-amino-1-(5-phospho-D-ribosyl)imidazole: step 2/3.</text>
</comment>
<dbReference type="InterPro" id="IPR029056">
    <property type="entry name" value="Ribokinase-like"/>
</dbReference>
<sequence>MQGGVPVPRALTIAGSDSGGGAGIQADLKTFHALEVFGMSAVTAVTAQNTREVRGIYPLEPEAVAAQIDAVVEDIGVDAAKTGMLFSREIVEVVADRVRAHGILKLVVDPVMRAKSGASLLAPEAEKALREHLFPFALLVTPNLPEVEALLGEAPRTRAEKKKAACRLLAYGPKAVLVKGGHAPVDEEGNPVSPDARGRKFVEDVLATAEGIVVFRKDYWLTPHTHGTGCTFSAAVTAALAQGAELVEAVALGEAFIDAAIRHAFPLGKGHGPTNHWAYASLRFDGADLAVERWEEACER</sequence>
<keyword evidence="9" id="KW-0547">Nucleotide-binding</keyword>
<dbReference type="GO" id="GO:0008902">
    <property type="term" value="F:hydroxymethylpyrimidine kinase activity"/>
    <property type="evidence" value="ECO:0007669"/>
    <property type="project" value="UniProtKB-EC"/>
</dbReference>
<dbReference type="Pfam" id="PF08543">
    <property type="entry name" value="Phos_pyr_kin"/>
    <property type="match status" value="1"/>
</dbReference>
<evidence type="ECO:0000256" key="7">
    <source>
        <dbReference type="ARBA" id="ARBA00019161"/>
    </source>
</evidence>
<dbReference type="FunFam" id="3.40.1190.20:FF:000003">
    <property type="entry name" value="Phosphomethylpyrimidine kinase ThiD"/>
    <property type="match status" value="1"/>
</dbReference>
<keyword evidence="12" id="KW-0784">Thiamine biosynthesis</keyword>
<evidence type="ECO:0000259" key="16">
    <source>
        <dbReference type="Pfam" id="PF08543"/>
    </source>
</evidence>
<comment type="pathway">
    <text evidence="3">Cofactor biosynthesis; thiamine diphosphate biosynthesis; 4-amino-2-methyl-5-diphosphomethylpyrimidine from 5-amino-1-(5-phospho-D-ribosyl)imidazole: step 3/3.</text>
</comment>
<dbReference type="PANTHER" id="PTHR20858:SF17">
    <property type="entry name" value="HYDROXYMETHYLPYRIMIDINE_PHOSPHOMETHYLPYRIMIDINE KINASE THI20-RELATED"/>
    <property type="match status" value="1"/>
</dbReference>
<gene>
    <name evidence="17" type="ORF">BLITH_0274</name>
</gene>
<accession>A0A2T5GAI5</accession>
<evidence type="ECO:0000313" key="17">
    <source>
        <dbReference type="EMBL" id="PTQ53194.1"/>
    </source>
</evidence>
<name>A0A2T5GAI5_9BACL</name>
<evidence type="ECO:0000256" key="15">
    <source>
        <dbReference type="ARBA" id="ARBA00043176"/>
    </source>
</evidence>
<dbReference type="PANTHER" id="PTHR20858">
    <property type="entry name" value="PHOSPHOMETHYLPYRIMIDINE KINASE"/>
    <property type="match status" value="1"/>
</dbReference>
<comment type="catalytic activity">
    <reaction evidence="1">
        <text>4-amino-5-hydroxymethyl-2-methylpyrimidine + ATP = 4-amino-2-methyl-5-(phosphooxymethyl)pyrimidine + ADP + H(+)</text>
        <dbReference type="Rhea" id="RHEA:23096"/>
        <dbReference type="ChEBI" id="CHEBI:15378"/>
        <dbReference type="ChEBI" id="CHEBI:16892"/>
        <dbReference type="ChEBI" id="CHEBI:30616"/>
        <dbReference type="ChEBI" id="CHEBI:58354"/>
        <dbReference type="ChEBI" id="CHEBI:456216"/>
        <dbReference type="EC" id="2.7.1.49"/>
    </reaction>
</comment>
<dbReference type="GO" id="GO:0009228">
    <property type="term" value="P:thiamine biosynthetic process"/>
    <property type="evidence" value="ECO:0007669"/>
    <property type="project" value="UniProtKB-KW"/>
</dbReference>
<protein>
    <recommendedName>
        <fullName evidence="7">Hydroxymethylpyrimidine/phosphomethylpyrimidine kinase</fullName>
        <ecNumber evidence="5">2.7.1.49</ecNumber>
        <ecNumber evidence="6">2.7.4.7</ecNumber>
    </recommendedName>
    <alternativeName>
        <fullName evidence="14">Hydroxymethylpyrimidine kinase</fullName>
    </alternativeName>
    <alternativeName>
        <fullName evidence="15">Hydroxymethylpyrimidine phosphate kinase</fullName>
    </alternativeName>
</protein>